<dbReference type="EMBL" id="CAJNOC010002719">
    <property type="protein sequence ID" value="CAF0948109.1"/>
    <property type="molecule type" value="Genomic_DNA"/>
</dbReference>
<proteinExistence type="predicted"/>
<feature type="coiled-coil region" evidence="1">
    <location>
        <begin position="122"/>
        <end position="174"/>
    </location>
</feature>
<gene>
    <name evidence="2" type="ORF">OXX778_LOCUS13798</name>
</gene>
<reference evidence="2" key="1">
    <citation type="submission" date="2021-02" db="EMBL/GenBank/DDBJ databases">
        <authorList>
            <person name="Nowell W R."/>
        </authorList>
    </citation>
    <scope>NUCLEOTIDE SEQUENCE</scope>
    <source>
        <strain evidence="2">Ploen Becks lab</strain>
    </source>
</reference>
<dbReference type="Proteomes" id="UP000663879">
    <property type="component" value="Unassembled WGS sequence"/>
</dbReference>
<evidence type="ECO:0000313" key="2">
    <source>
        <dbReference type="EMBL" id="CAF0948109.1"/>
    </source>
</evidence>
<name>A0A814CX87_9BILA</name>
<keyword evidence="1" id="KW-0175">Coiled coil</keyword>
<sequence length="175" mass="20647">MAQKFMNKREIFFRSLTQETLLEATKEIAQMGRDNFTERISKRVSNDDKNSKKELNKLRITFGKFVLQQLGITNDLKFVNRNRARTMGYDLWNLIISIEEKKLVNEANEMFKNNGKNDTINNTQMENEQNDAKHDMNSLFERLFSEMEDLKNSNKEILDKVKILKEENASLKNMV</sequence>
<comment type="caution">
    <text evidence="2">The sequence shown here is derived from an EMBL/GenBank/DDBJ whole genome shotgun (WGS) entry which is preliminary data.</text>
</comment>
<accession>A0A814CX87</accession>
<organism evidence="2 3">
    <name type="scientific">Brachionus calyciflorus</name>
    <dbReference type="NCBI Taxonomy" id="104777"/>
    <lineage>
        <taxon>Eukaryota</taxon>
        <taxon>Metazoa</taxon>
        <taxon>Spiralia</taxon>
        <taxon>Gnathifera</taxon>
        <taxon>Rotifera</taxon>
        <taxon>Eurotatoria</taxon>
        <taxon>Monogononta</taxon>
        <taxon>Pseudotrocha</taxon>
        <taxon>Ploima</taxon>
        <taxon>Brachionidae</taxon>
        <taxon>Brachionus</taxon>
    </lineage>
</organism>
<keyword evidence="3" id="KW-1185">Reference proteome</keyword>
<dbReference type="AlphaFoldDB" id="A0A814CX87"/>
<evidence type="ECO:0000256" key="1">
    <source>
        <dbReference type="SAM" id="Coils"/>
    </source>
</evidence>
<evidence type="ECO:0000313" key="3">
    <source>
        <dbReference type="Proteomes" id="UP000663879"/>
    </source>
</evidence>
<protein>
    <submittedName>
        <fullName evidence="2">Uncharacterized protein</fullName>
    </submittedName>
</protein>